<dbReference type="AlphaFoldDB" id="D3B5N3"/>
<dbReference type="Proteomes" id="UP000001396">
    <property type="component" value="Unassembled WGS sequence"/>
</dbReference>
<dbReference type="EMBL" id="ADBJ01000017">
    <property type="protein sequence ID" value="EFA83181.1"/>
    <property type="molecule type" value="Genomic_DNA"/>
</dbReference>
<reference evidence="3 4" key="1">
    <citation type="journal article" date="2011" name="Genome Res.">
        <title>Phylogeny-wide analysis of social amoeba genomes highlights ancient origins for complex intercellular communication.</title>
        <authorList>
            <person name="Heidel A.J."/>
            <person name="Lawal H.M."/>
            <person name="Felder M."/>
            <person name="Schilde C."/>
            <person name="Helps N.R."/>
            <person name="Tunggal B."/>
            <person name="Rivero F."/>
            <person name="John U."/>
            <person name="Schleicher M."/>
            <person name="Eichinger L."/>
            <person name="Platzer M."/>
            <person name="Noegel A.A."/>
            <person name="Schaap P."/>
            <person name="Gloeckner G."/>
        </authorList>
    </citation>
    <scope>NUCLEOTIDE SEQUENCE [LARGE SCALE GENOMIC DNA]</scope>
    <source>
        <strain evidence="4">ATCC 26659 / Pp 5 / PN500</strain>
    </source>
</reference>
<evidence type="ECO:0000256" key="1">
    <source>
        <dbReference type="SAM" id="MobiDB-lite"/>
    </source>
</evidence>
<feature type="chain" id="PRO_5003041369" evidence="2">
    <location>
        <begin position="27"/>
        <end position="460"/>
    </location>
</feature>
<dbReference type="InParanoid" id="D3B5N3"/>
<evidence type="ECO:0000313" key="4">
    <source>
        <dbReference type="Proteomes" id="UP000001396"/>
    </source>
</evidence>
<sequence>MFVFRNNNTIFISYFILLLLISKTNSSCTDDWECPNYPYRVCVVPPSSIRKTNTTINIISTTTSTTNSIATNSKGKVVDSSIKLKTLALDDCKLVGGLASFENTTFFLLSCHDNQIVSVSYESDKPLVFESVIDLPVEFLVSVDVVNSVDEPENPSRARRPGYNKYFVSGVNNTQSSSIHVLSNGEYYARSSFGMSPAGTLYSNEFYSCSNSSIVKNNYDELDMFVKQIKLYNTNNTCSALTISEKDIFWVEDNKLFFACLKCGDAYGNSNVAIDITPSDINKADGYTETSNSASIKQIEFHKDSLYILTNKGIYWIDTVNGGFNQLIHSNNDISNMLIFDDNRTIIMRNKTTIEELIDGKLNKVVWPASTMSLANNTVLLPIAEKGIIKINSISTTTTSLSPSSTTNDNINNNNNNSTVITPPPSSYCKCIIGFFGDDCLECDGIKSFINGIPHCIKNV</sequence>
<accession>D3B5N3</accession>
<proteinExistence type="predicted"/>
<name>D3B5N3_HETP5</name>
<dbReference type="GeneID" id="31359458"/>
<feature type="signal peptide" evidence="2">
    <location>
        <begin position="1"/>
        <end position="26"/>
    </location>
</feature>
<gene>
    <name evidence="3" type="ORF">PPL_03971</name>
</gene>
<keyword evidence="2" id="KW-0732">Signal</keyword>
<evidence type="ECO:0000313" key="3">
    <source>
        <dbReference type="EMBL" id="EFA83181.1"/>
    </source>
</evidence>
<organism evidence="3 4">
    <name type="scientific">Heterostelium pallidum (strain ATCC 26659 / Pp 5 / PN500)</name>
    <name type="common">Cellular slime mold</name>
    <name type="synonym">Polysphondylium pallidum</name>
    <dbReference type="NCBI Taxonomy" id="670386"/>
    <lineage>
        <taxon>Eukaryota</taxon>
        <taxon>Amoebozoa</taxon>
        <taxon>Evosea</taxon>
        <taxon>Eumycetozoa</taxon>
        <taxon>Dictyostelia</taxon>
        <taxon>Acytosteliales</taxon>
        <taxon>Acytosteliaceae</taxon>
        <taxon>Heterostelium</taxon>
    </lineage>
</organism>
<dbReference type="RefSeq" id="XP_020435298.1">
    <property type="nucleotide sequence ID" value="XM_020574884.1"/>
</dbReference>
<comment type="caution">
    <text evidence="3">The sequence shown here is derived from an EMBL/GenBank/DDBJ whole genome shotgun (WGS) entry which is preliminary data.</text>
</comment>
<keyword evidence="4" id="KW-1185">Reference proteome</keyword>
<feature type="region of interest" description="Disordered" evidence="1">
    <location>
        <begin position="397"/>
        <end position="418"/>
    </location>
</feature>
<protein>
    <submittedName>
        <fullName evidence="3">Uncharacterized protein</fullName>
    </submittedName>
</protein>
<evidence type="ECO:0000256" key="2">
    <source>
        <dbReference type="SAM" id="SignalP"/>
    </source>
</evidence>